<evidence type="ECO:0000313" key="4">
    <source>
        <dbReference type="EMBL" id="RCH88669.1"/>
    </source>
</evidence>
<dbReference type="InterPro" id="IPR015915">
    <property type="entry name" value="Kelch-typ_b-propeller"/>
</dbReference>
<keyword evidence="2" id="KW-0677">Repeat</keyword>
<dbReference type="EMBL" id="PJQL01001426">
    <property type="protein sequence ID" value="RCH88669.1"/>
    <property type="molecule type" value="Genomic_DNA"/>
</dbReference>
<dbReference type="PANTHER" id="PTHR46093:SF18">
    <property type="entry name" value="FIBRONECTIN TYPE-III DOMAIN-CONTAINING PROTEIN"/>
    <property type="match status" value="1"/>
</dbReference>
<evidence type="ECO:0000313" key="5">
    <source>
        <dbReference type="Proteomes" id="UP000252139"/>
    </source>
</evidence>
<gene>
    <name evidence="4" type="ORF">CU097_003644</name>
</gene>
<evidence type="ECO:0000256" key="3">
    <source>
        <dbReference type="SAM" id="MobiDB-lite"/>
    </source>
</evidence>
<dbReference type="PANTHER" id="PTHR46093">
    <property type="entry name" value="ACYL-COA-BINDING DOMAIN-CONTAINING PROTEIN 5"/>
    <property type="match status" value="1"/>
</dbReference>
<dbReference type="OrthoDB" id="10251809at2759"/>
<dbReference type="InterPro" id="IPR006652">
    <property type="entry name" value="Kelch_1"/>
</dbReference>
<sequence length="437" mass="48343">MSFHLDESNSAAGLEVFGKKHKGLISRMKRSLSVNNGKEPLSSSSSSSNSSGSNKPMQRSFNSNIHFGSSHENTASTVSARSFSSVTKKNTSTPSFSANEAKLMFKTAKEEDHKKTLDLAPTPAMYWSIVELLGLEPPKLRAHASAVYDGKMYVYGGTTRTACSDTLYVLDLDTLHWSEPKVYGTPPPPCRAHCFVVDDNGNIYLVGGGDGQAYYNHVYKFNTYTMTWTCLETAHKPSERRAHAAVIWNDGLYIFGGGDGKKALNDVHILNLKTLMWSELQTTGDKPSSRGYHSGTLVGDKVVIFGGSDGKECFGDVHVLDLVHQKWHKIPMEKSIPRLSHSATSVGSYLFIIGGHDGEQYCNELILLNLVSLKWETKRVYGQAPSPRGYHSTVLYDSRLFLFGGYNGSKFSNQVYILELSSYAYLPHFVNFTIETP</sequence>
<proteinExistence type="predicted"/>
<comment type="caution">
    <text evidence="4">The sequence shown here is derived from an EMBL/GenBank/DDBJ whole genome shotgun (WGS) entry which is preliminary data.</text>
</comment>
<keyword evidence="1" id="KW-0880">Kelch repeat</keyword>
<dbReference type="Gene3D" id="2.120.10.80">
    <property type="entry name" value="Kelch-type beta propeller"/>
    <property type="match status" value="2"/>
</dbReference>
<reference evidence="4 5" key="1">
    <citation type="journal article" date="2018" name="G3 (Bethesda)">
        <title>Phylogenetic and Phylogenomic Definition of Rhizopus Species.</title>
        <authorList>
            <person name="Gryganskyi A.P."/>
            <person name="Golan J."/>
            <person name="Dolatabadi S."/>
            <person name="Mondo S."/>
            <person name="Robb S."/>
            <person name="Idnurm A."/>
            <person name="Muszewska A."/>
            <person name="Steczkiewicz K."/>
            <person name="Masonjones S."/>
            <person name="Liao H.L."/>
            <person name="Gajdeczka M.T."/>
            <person name="Anike F."/>
            <person name="Vuek A."/>
            <person name="Anishchenko I.M."/>
            <person name="Voigt K."/>
            <person name="de Hoog G.S."/>
            <person name="Smith M.E."/>
            <person name="Heitman J."/>
            <person name="Vilgalys R."/>
            <person name="Stajich J.E."/>
        </authorList>
    </citation>
    <scope>NUCLEOTIDE SEQUENCE [LARGE SCALE GENOMIC DNA]</scope>
    <source>
        <strain evidence="4 5">CBS 357.93</strain>
    </source>
</reference>
<dbReference type="Pfam" id="PF24681">
    <property type="entry name" value="Kelch_KLHDC2_KLHL20_DRC7"/>
    <property type="match status" value="1"/>
</dbReference>
<feature type="compositionally biased region" description="Low complexity" evidence="3">
    <location>
        <begin position="42"/>
        <end position="54"/>
    </location>
</feature>
<name>A0A367JFM7_RHIAZ</name>
<evidence type="ECO:0000256" key="1">
    <source>
        <dbReference type="ARBA" id="ARBA00022441"/>
    </source>
</evidence>
<evidence type="ECO:0000256" key="2">
    <source>
        <dbReference type="ARBA" id="ARBA00022737"/>
    </source>
</evidence>
<accession>A0A367JFM7</accession>
<keyword evidence="5" id="KW-1185">Reference proteome</keyword>
<dbReference type="AlphaFoldDB" id="A0A367JFM7"/>
<feature type="compositionally biased region" description="Polar residues" evidence="3">
    <location>
        <begin position="55"/>
        <end position="68"/>
    </location>
</feature>
<protein>
    <submittedName>
        <fullName evidence="4">Uncharacterized protein</fullName>
    </submittedName>
</protein>
<dbReference type="SMART" id="SM00612">
    <property type="entry name" value="Kelch"/>
    <property type="match status" value="4"/>
</dbReference>
<dbReference type="SUPFAM" id="SSF117281">
    <property type="entry name" value="Kelch motif"/>
    <property type="match status" value="2"/>
</dbReference>
<dbReference type="Pfam" id="PF01344">
    <property type="entry name" value="Kelch_1"/>
    <property type="match status" value="1"/>
</dbReference>
<dbReference type="Proteomes" id="UP000252139">
    <property type="component" value="Unassembled WGS sequence"/>
</dbReference>
<feature type="region of interest" description="Disordered" evidence="3">
    <location>
        <begin position="29"/>
        <end position="68"/>
    </location>
</feature>
<organism evidence="4 5">
    <name type="scientific">Rhizopus azygosporus</name>
    <name type="common">Rhizopus microsporus var. azygosporus</name>
    <dbReference type="NCBI Taxonomy" id="86630"/>
    <lineage>
        <taxon>Eukaryota</taxon>
        <taxon>Fungi</taxon>
        <taxon>Fungi incertae sedis</taxon>
        <taxon>Mucoromycota</taxon>
        <taxon>Mucoromycotina</taxon>
        <taxon>Mucoromycetes</taxon>
        <taxon>Mucorales</taxon>
        <taxon>Mucorineae</taxon>
        <taxon>Rhizopodaceae</taxon>
        <taxon>Rhizopus</taxon>
    </lineage>
</organism>
<dbReference type="STRING" id="86630.A0A367JFM7"/>